<dbReference type="InterPro" id="IPR036514">
    <property type="entry name" value="SGNH_hydro_sf"/>
</dbReference>
<dbReference type="SUPFAM" id="SSF52266">
    <property type="entry name" value="SGNH hydrolase"/>
    <property type="match status" value="1"/>
</dbReference>
<dbReference type="InterPro" id="IPR051532">
    <property type="entry name" value="Ester_Hydrolysis_Enzymes"/>
</dbReference>
<evidence type="ECO:0000313" key="3">
    <source>
        <dbReference type="Proteomes" id="UP001232973"/>
    </source>
</evidence>
<reference evidence="2 3" key="1">
    <citation type="submission" date="2023-07" db="EMBL/GenBank/DDBJ databases">
        <title>Genomic Encyclopedia of Type Strains, Phase IV (KMG-IV): sequencing the most valuable type-strain genomes for metagenomic binning, comparative biology and taxonomic classification.</title>
        <authorList>
            <person name="Goeker M."/>
        </authorList>
    </citation>
    <scope>NUCLEOTIDE SEQUENCE [LARGE SCALE GENOMIC DNA]</scope>
    <source>
        <strain evidence="2 3">DSM 4006</strain>
    </source>
</reference>
<evidence type="ECO:0000313" key="2">
    <source>
        <dbReference type="EMBL" id="MDQ0190361.1"/>
    </source>
</evidence>
<comment type="caution">
    <text evidence="2">The sequence shown here is derived from an EMBL/GenBank/DDBJ whole genome shotgun (WGS) entry which is preliminary data.</text>
</comment>
<protein>
    <submittedName>
        <fullName evidence="2">Lysophospholipase L1-like esterase</fullName>
    </submittedName>
</protein>
<dbReference type="Pfam" id="PF13472">
    <property type="entry name" value="Lipase_GDSL_2"/>
    <property type="match status" value="1"/>
</dbReference>
<dbReference type="EMBL" id="JAUSTP010000017">
    <property type="protein sequence ID" value="MDQ0190361.1"/>
    <property type="molecule type" value="Genomic_DNA"/>
</dbReference>
<feature type="domain" description="SGNH hydrolase-type esterase" evidence="1">
    <location>
        <begin position="5"/>
        <end position="211"/>
    </location>
</feature>
<dbReference type="RefSeq" id="WP_274454639.1">
    <property type="nucleotide sequence ID" value="NZ_CP067097.1"/>
</dbReference>
<evidence type="ECO:0000259" key="1">
    <source>
        <dbReference type="Pfam" id="PF13472"/>
    </source>
</evidence>
<dbReference type="PANTHER" id="PTHR30383:SF5">
    <property type="entry name" value="SGNH HYDROLASE-TYPE ESTERASE DOMAIN-CONTAINING PROTEIN"/>
    <property type="match status" value="1"/>
</dbReference>
<name>A0ABT9XJ77_9BACL</name>
<dbReference type="PANTHER" id="PTHR30383">
    <property type="entry name" value="THIOESTERASE 1/PROTEASE 1/LYSOPHOSPHOLIPASE L1"/>
    <property type="match status" value="1"/>
</dbReference>
<sequence>MRVVCAGDSLTRGVSYIRGRLRIVRETYPSLLQSLLEAYEGIDVVNSGAFNDNSDSLLQRLDKDVLSQQPDVVLIEIGANDADFRWQEVSEAPDEEHVPNVPIERYLKNMGHIVQAVQRIGARPIVLTLLPLDPVRYYQRLSTRFGKQISHWIARCGGIEYWHNRYDKALRKCLEELRVDQIDVRAEDEAVEFWRTMLSDDGIHLTAAGYQHLSRTVFSALKKLGVVPLVEQEAFLA</sequence>
<dbReference type="InterPro" id="IPR013830">
    <property type="entry name" value="SGNH_hydro"/>
</dbReference>
<keyword evidence="3" id="KW-1185">Reference proteome</keyword>
<gene>
    <name evidence="2" type="ORF">J2S03_002225</name>
</gene>
<proteinExistence type="predicted"/>
<organism evidence="2 3">
    <name type="scientific">Alicyclobacillus cycloheptanicus</name>
    <dbReference type="NCBI Taxonomy" id="1457"/>
    <lineage>
        <taxon>Bacteria</taxon>
        <taxon>Bacillati</taxon>
        <taxon>Bacillota</taxon>
        <taxon>Bacilli</taxon>
        <taxon>Bacillales</taxon>
        <taxon>Alicyclobacillaceae</taxon>
        <taxon>Alicyclobacillus</taxon>
    </lineage>
</organism>
<accession>A0ABT9XJ77</accession>
<dbReference type="Gene3D" id="3.40.50.1110">
    <property type="entry name" value="SGNH hydrolase"/>
    <property type="match status" value="1"/>
</dbReference>
<dbReference type="Proteomes" id="UP001232973">
    <property type="component" value="Unassembled WGS sequence"/>
</dbReference>